<dbReference type="Pfam" id="PF08879">
    <property type="entry name" value="WRC"/>
    <property type="match status" value="1"/>
</dbReference>
<dbReference type="GO" id="GO:0005524">
    <property type="term" value="F:ATP binding"/>
    <property type="evidence" value="ECO:0007669"/>
    <property type="project" value="UniProtKB-UniRule"/>
</dbReference>
<organism evidence="10 11">
    <name type="scientific">Musa balbisiana</name>
    <name type="common">Banana</name>
    <dbReference type="NCBI Taxonomy" id="52838"/>
    <lineage>
        <taxon>Eukaryota</taxon>
        <taxon>Viridiplantae</taxon>
        <taxon>Streptophyta</taxon>
        <taxon>Embryophyta</taxon>
        <taxon>Tracheophyta</taxon>
        <taxon>Spermatophyta</taxon>
        <taxon>Magnoliopsida</taxon>
        <taxon>Liliopsida</taxon>
        <taxon>Zingiberales</taxon>
        <taxon>Musaceae</taxon>
        <taxon>Musa</taxon>
    </lineage>
</organism>
<dbReference type="Pfam" id="PF08880">
    <property type="entry name" value="QLQ"/>
    <property type="match status" value="1"/>
</dbReference>
<evidence type="ECO:0000256" key="5">
    <source>
        <dbReference type="RuleBase" id="RU367127"/>
    </source>
</evidence>
<feature type="chain" id="PRO_5020557636" description="Growth-regulating factor" evidence="7">
    <location>
        <begin position="21"/>
        <end position="450"/>
    </location>
</feature>
<keyword evidence="5" id="KW-0010">Activator</keyword>
<dbReference type="GO" id="GO:0006351">
    <property type="term" value="P:DNA-templated transcription"/>
    <property type="evidence" value="ECO:0007669"/>
    <property type="project" value="UniProtKB-UniRule"/>
</dbReference>
<comment type="domain">
    <text evidence="5">The QLQ domain and WRC domain may be involved in protein-protein interaction and DNA-binding, respectively.</text>
</comment>
<feature type="domain" description="QLQ" evidence="8">
    <location>
        <begin position="63"/>
        <end position="98"/>
    </location>
</feature>
<evidence type="ECO:0000256" key="3">
    <source>
        <dbReference type="ARBA" id="ARBA00023242"/>
    </source>
</evidence>
<comment type="subcellular location">
    <subcellularLocation>
        <location evidence="1 5">Nucleus</location>
    </subcellularLocation>
</comment>
<dbReference type="InterPro" id="IPR014977">
    <property type="entry name" value="WRC_dom"/>
</dbReference>
<dbReference type="InterPro" id="IPR014978">
    <property type="entry name" value="Gln-Leu-Gln_QLQ"/>
</dbReference>
<evidence type="ECO:0000256" key="1">
    <source>
        <dbReference type="ARBA" id="ARBA00004123"/>
    </source>
</evidence>
<gene>
    <name evidence="10" type="ORF">C4D60_Mb01t24930</name>
</gene>
<sequence>MLLVDAAASLLLSFFDAASASFLSSFPASLRWCCGFGSSEDSTSRRRRRRMMMMVVGGGSRYPFTASQWQELELQALIFKYMVSGIPVPPDLILCIRRSLFVEPQTLPFLPHPPTDEAGLLHSVGWEAYQVGDGRKAVDPEPGRCRRTDGKKWRCSKEAFPDSKYCERHMHRGKSRSRKPVELSLATTPISSHFPPSTAPPPPPPPPLSLSTPHHTHHFLFPCSSSSSSSSSRPPPMMAHSQQDDSSGYSLSGVGLRSLSKCLKSRSILGFRQDVNEHPFFSEACRGGREMPFRLGPVEVSSPEQTKQRHSHMQSSRSHIGVCLWVSQEEEKHYFVLGADFKTQRKGEVEREEPAQNLRPFHCFLDEKPSRVVDSWLGMEVDQSKQAPDLKTRLSITIPVANHDMPVTASPCYSGATLAAYSTLVLLFFSSSDTFFSSFTSLPFLMQMVD</sequence>
<dbReference type="InterPro" id="IPR031137">
    <property type="entry name" value="GRF"/>
</dbReference>
<dbReference type="STRING" id="52838.A0A4S8JPN5"/>
<dbReference type="PANTHER" id="PTHR31602">
    <property type="entry name" value="GROWTH-REGULATING FACTOR 5"/>
    <property type="match status" value="1"/>
</dbReference>
<feature type="compositionally biased region" description="Pro residues" evidence="6">
    <location>
        <begin position="197"/>
        <end position="208"/>
    </location>
</feature>
<proteinExistence type="inferred from homology"/>
<dbReference type="Proteomes" id="UP000317650">
    <property type="component" value="Chromosome 1"/>
</dbReference>
<evidence type="ECO:0000259" key="8">
    <source>
        <dbReference type="PROSITE" id="PS51666"/>
    </source>
</evidence>
<evidence type="ECO:0000256" key="4">
    <source>
        <dbReference type="PROSITE-ProRule" id="PRU01002"/>
    </source>
</evidence>
<feature type="domain" description="WRC" evidence="9">
    <location>
        <begin position="139"/>
        <end position="183"/>
    </location>
</feature>
<dbReference type="PANTHER" id="PTHR31602:SF112">
    <property type="entry name" value="GROWTH-REGULATING FACTOR"/>
    <property type="match status" value="1"/>
</dbReference>
<keyword evidence="5" id="KW-0804">Transcription</keyword>
<evidence type="ECO:0000256" key="7">
    <source>
        <dbReference type="SAM" id="SignalP"/>
    </source>
</evidence>
<dbReference type="AlphaFoldDB" id="A0A4S8JPN5"/>
<protein>
    <recommendedName>
        <fullName evidence="5">Growth-regulating factor</fullName>
    </recommendedName>
</protein>
<feature type="compositionally biased region" description="Polar residues" evidence="6">
    <location>
        <begin position="240"/>
        <end position="250"/>
    </location>
</feature>
<feature type="signal peptide" evidence="7">
    <location>
        <begin position="1"/>
        <end position="20"/>
    </location>
</feature>
<dbReference type="SMART" id="SM00951">
    <property type="entry name" value="QLQ"/>
    <property type="match status" value="1"/>
</dbReference>
<dbReference type="EMBL" id="PYDT01000004">
    <property type="protein sequence ID" value="THU64293.1"/>
    <property type="molecule type" value="Genomic_DNA"/>
</dbReference>
<evidence type="ECO:0000313" key="11">
    <source>
        <dbReference type="Proteomes" id="UP000317650"/>
    </source>
</evidence>
<keyword evidence="11" id="KW-1185">Reference proteome</keyword>
<dbReference type="PROSITE" id="PS51666">
    <property type="entry name" value="QLQ"/>
    <property type="match status" value="1"/>
</dbReference>
<comment type="caution">
    <text evidence="4">Lacks conserved residue(s) required for the propagation of feature annotation.</text>
</comment>
<keyword evidence="5" id="KW-0805">Transcription regulation</keyword>
<feature type="compositionally biased region" description="Low complexity" evidence="6">
    <location>
        <begin position="209"/>
        <end position="232"/>
    </location>
</feature>
<comment type="function">
    <text evidence="5">Transcription activator.</text>
</comment>
<accession>A0A4S8JPN5</accession>
<name>A0A4S8JPN5_MUSBA</name>
<comment type="caution">
    <text evidence="10">The sequence shown here is derived from an EMBL/GenBank/DDBJ whole genome shotgun (WGS) entry which is preliminary data.</text>
</comment>
<keyword evidence="7" id="KW-0732">Signal</keyword>
<dbReference type="GO" id="GO:0006355">
    <property type="term" value="P:regulation of DNA-templated transcription"/>
    <property type="evidence" value="ECO:0007669"/>
    <property type="project" value="InterPro"/>
</dbReference>
<reference evidence="10 11" key="1">
    <citation type="journal article" date="2019" name="Nat. Plants">
        <title>Genome sequencing of Musa balbisiana reveals subgenome evolution and function divergence in polyploid bananas.</title>
        <authorList>
            <person name="Yao X."/>
        </authorList>
    </citation>
    <scope>NUCLEOTIDE SEQUENCE [LARGE SCALE GENOMIC DNA]</scope>
    <source>
        <strain evidence="11">cv. DH-PKW</strain>
        <tissue evidence="10">Leaves</tissue>
    </source>
</reference>
<dbReference type="GO" id="GO:0032502">
    <property type="term" value="P:developmental process"/>
    <property type="evidence" value="ECO:0007669"/>
    <property type="project" value="InterPro"/>
</dbReference>
<evidence type="ECO:0000313" key="10">
    <source>
        <dbReference type="EMBL" id="THU64293.1"/>
    </source>
</evidence>
<keyword evidence="3 5" id="KW-0539">Nucleus</keyword>
<evidence type="ECO:0000256" key="6">
    <source>
        <dbReference type="SAM" id="MobiDB-lite"/>
    </source>
</evidence>
<evidence type="ECO:0000256" key="2">
    <source>
        <dbReference type="ARBA" id="ARBA00008122"/>
    </source>
</evidence>
<feature type="region of interest" description="Disordered" evidence="6">
    <location>
        <begin position="188"/>
        <end position="250"/>
    </location>
</feature>
<dbReference type="GO" id="GO:0005634">
    <property type="term" value="C:nucleus"/>
    <property type="evidence" value="ECO:0007669"/>
    <property type="project" value="UniProtKB-SubCell"/>
</dbReference>
<comment type="similarity">
    <text evidence="2 5">Belongs to the GRF family.</text>
</comment>
<dbReference type="PROSITE" id="PS51667">
    <property type="entry name" value="WRC"/>
    <property type="match status" value="1"/>
</dbReference>
<evidence type="ECO:0000259" key="9">
    <source>
        <dbReference type="PROSITE" id="PS51667"/>
    </source>
</evidence>